<accession>A0A8S3XJ79</accession>
<comment type="caution">
    <text evidence="3">The sequence shown here is derived from an EMBL/GenBank/DDBJ whole genome shotgun (WGS) entry which is preliminary data.</text>
</comment>
<evidence type="ECO:0000259" key="2">
    <source>
        <dbReference type="Pfam" id="PF26138"/>
    </source>
</evidence>
<dbReference type="InterPro" id="IPR058353">
    <property type="entry name" value="DUF8040"/>
</dbReference>
<feature type="compositionally biased region" description="Polar residues" evidence="1">
    <location>
        <begin position="211"/>
        <end position="226"/>
    </location>
</feature>
<dbReference type="Pfam" id="PF26138">
    <property type="entry name" value="DUF8040"/>
    <property type="match status" value="1"/>
</dbReference>
<dbReference type="AlphaFoldDB" id="A0A8S3XJ79"/>
<proteinExistence type="predicted"/>
<evidence type="ECO:0000313" key="3">
    <source>
        <dbReference type="EMBL" id="CAG5027468.1"/>
    </source>
</evidence>
<gene>
    <name evidence="3" type="ORF">PAPOLLO_LOCUS18834</name>
</gene>
<protein>
    <submittedName>
        <fullName evidence="3">(apollo) hypothetical protein</fullName>
    </submittedName>
</protein>
<keyword evidence="4" id="KW-1185">Reference proteome</keyword>
<organism evidence="3 4">
    <name type="scientific">Parnassius apollo</name>
    <name type="common">Apollo butterfly</name>
    <name type="synonym">Papilio apollo</name>
    <dbReference type="NCBI Taxonomy" id="110799"/>
    <lineage>
        <taxon>Eukaryota</taxon>
        <taxon>Metazoa</taxon>
        <taxon>Ecdysozoa</taxon>
        <taxon>Arthropoda</taxon>
        <taxon>Hexapoda</taxon>
        <taxon>Insecta</taxon>
        <taxon>Pterygota</taxon>
        <taxon>Neoptera</taxon>
        <taxon>Endopterygota</taxon>
        <taxon>Lepidoptera</taxon>
        <taxon>Glossata</taxon>
        <taxon>Ditrysia</taxon>
        <taxon>Papilionoidea</taxon>
        <taxon>Papilionidae</taxon>
        <taxon>Parnassiinae</taxon>
        <taxon>Parnassini</taxon>
        <taxon>Parnassius</taxon>
        <taxon>Parnassius</taxon>
    </lineage>
</organism>
<evidence type="ECO:0000256" key="1">
    <source>
        <dbReference type="SAM" id="MobiDB-lite"/>
    </source>
</evidence>
<dbReference type="OrthoDB" id="7434799at2759"/>
<dbReference type="EMBL" id="CAJQZP010001188">
    <property type="protein sequence ID" value="CAG5027468.1"/>
    <property type="molecule type" value="Genomic_DNA"/>
</dbReference>
<reference evidence="3" key="1">
    <citation type="submission" date="2021-04" db="EMBL/GenBank/DDBJ databases">
        <authorList>
            <person name="Tunstrom K."/>
        </authorList>
    </citation>
    <scope>NUCLEOTIDE SEQUENCE</scope>
</reference>
<dbReference type="Proteomes" id="UP000691718">
    <property type="component" value="Unassembled WGS sequence"/>
</dbReference>
<evidence type="ECO:0000313" key="4">
    <source>
        <dbReference type="Proteomes" id="UP000691718"/>
    </source>
</evidence>
<sequence>MHTLRLLWPANNETTLQRRQTRVNRRKMVQIVEIEELEFVHRFRLDKQSFWHLCDDLRRLTSLKGTREINLEIKVLCTLRFLATGSYQRIVGLTQHLVQRTTSRPIRQVVEALSHPAILNKWILFPRSQQQRAQIRLEGDLDSRVSNSNLKITDVNPKFGELPMTHSFGHLAEWKHLCENCTKMENKCGYLKANLPPPPIMEVEEDDAQPDNASDSVGAASDQSELLQGRAE</sequence>
<feature type="domain" description="DUF8040" evidence="2">
    <location>
        <begin position="29"/>
        <end position="113"/>
    </location>
</feature>
<feature type="region of interest" description="Disordered" evidence="1">
    <location>
        <begin position="196"/>
        <end position="232"/>
    </location>
</feature>
<name>A0A8S3XJ79_PARAO</name>